<accession>A0AAW2HKR4</accession>
<sequence length="1330" mass="149236">MSWFDATGLANIAKSALKGAQKTIDKALDIRDEDEDDIGFSENDNSQKKTPQKSPESDFFAAWGLNEKKPNTEQDIKKTKNNESVTTDIWGSFSGSFFQIDGSPSDNKKPVLISTQPQKFKLTLPGEESQAPLASPEHELTPVEGVISDKQNYLSKPEVEHVGGKNSMKIEGTDYLKEGESNQNLTSLEFDETQNTVKKSDLTNLLIDEKVTTRQKSRRNSNRNSFISNRLSVISTDSEGKKSCDSVEIIGSPSCTTSPDTDIPSISTSSSMGLPVSSGTESVEVINALGSPSSIEVIDSHCSGRSTQSPEVHSITEDVSTNQYSKELIMISSPKNSLTDVSPESVEVLPDLNEFDEELSVADSYTSASESTGATILDPSIQYSYRKTGSFTDVSTASSKFRSGDSTPDVLAKLPHANKSSTDLLSESIHEMYAYDMLNTGQAKPEDYRRIHKEQFGFLGSSDTITDCHMSKSKSVQGSPTKKIMSTSEDKASILRLEEQKGQKYDLGVETLKTQAKRDTDDESLPIPASDKSDSLSLDEVCGSSSSYSDSKTLINDSSREGTLMESSAEDAAKLTDEIQDECVDNLSRGERKIQQVRNSNNSFYVKNLLAEAMGEDSMTRETSPTLSEKSRSDLVKVGSEQTSEHTSGDELETTTSSDIEIISRYSPNGDSSSTTSRHSPAKLLHNNSKGKLSLVAVDILGKVTQPKVKGHQREPSEASSFCSEDNSAEVERLTKKVAELTEILADRESKIMELSKVNLEMREKGQELRQKFEQAKLEAENRFSSSATDAEKDELIKQLREEGDKLSKKELKQANLIKTLRAQEKLQQSALEKNKTEIQNLNQEVEKLRAKLTLKEELEKSQIDNIHQLTNKITRQDKEIANLLDEMEKAVVKAEQFKISLDKSELELERYREKFGDLESELRQARSIAEAKEKKLDILDSNQLKIEMELECLKQQLKKSEELLSERETCNKEEKSNLMRRLQEAERRNEELTQSVSHATKSLLRQMEALQATFAHERETWENQERNLIQKLDETEMNLSSAQYHEKVFKQEVIELRLRVKNLESQLQGTSKDSSDTKEQIKALEIQLQAAKQAHENDRKTWEGEKQKSVSEATELRNEMLALERQLATERATAELDRRKVSTLQEQLKEREGQQGNRGDSNSPRSSPTLSFGRVSLSESLSSNWPQFPEDSLETFSVSGRCSNVYDNLRMGNATSLIEGLQAQLKMRDGEVSQLQWELHRRDTDRTALTNELSTLTTKVEDLENSLRDMESMDKKLKELQTNYDALLEMYGEKVEEADELRLDLADVKDMYKSQIDQLLKRENQGLPL</sequence>
<keyword evidence="2" id="KW-0333">Golgi apparatus</keyword>
<feature type="compositionally biased region" description="Polar residues" evidence="5">
    <location>
        <begin position="473"/>
        <end position="487"/>
    </location>
</feature>
<feature type="region of interest" description="Disordered" evidence="5">
    <location>
        <begin position="470"/>
        <end position="490"/>
    </location>
</feature>
<feature type="region of interest" description="Disordered" evidence="5">
    <location>
        <begin position="615"/>
        <end position="688"/>
    </location>
</feature>
<dbReference type="InterPro" id="IPR022092">
    <property type="entry name" value="TMF_DNA-bd"/>
</dbReference>
<feature type="region of interest" description="Disordered" evidence="5">
    <location>
        <begin position="707"/>
        <end position="727"/>
    </location>
</feature>
<evidence type="ECO:0000256" key="1">
    <source>
        <dbReference type="ARBA" id="ARBA00004555"/>
    </source>
</evidence>
<feature type="domain" description="TATA element modulatory factor 1 TATA binding" evidence="6">
    <location>
        <begin position="1211"/>
        <end position="1320"/>
    </location>
</feature>
<reference evidence="7" key="1">
    <citation type="journal article" date="2024" name="Gigascience">
        <title>Chromosome-level genome of the poultry shaft louse Menopon gallinae provides insight into the host-switching and adaptive evolution of parasitic lice.</title>
        <authorList>
            <person name="Xu Y."/>
            <person name="Ma L."/>
            <person name="Liu S."/>
            <person name="Liang Y."/>
            <person name="Liu Q."/>
            <person name="He Z."/>
            <person name="Tian L."/>
            <person name="Duan Y."/>
            <person name="Cai W."/>
            <person name="Li H."/>
            <person name="Song F."/>
        </authorList>
    </citation>
    <scope>NUCLEOTIDE SEQUENCE</scope>
    <source>
        <strain evidence="7">Cailab_2023a</strain>
    </source>
</reference>
<comment type="caution">
    <text evidence="7">The sequence shown here is derived from an EMBL/GenBank/DDBJ whole genome shotgun (WGS) entry which is preliminary data.</text>
</comment>
<feature type="region of interest" description="Disordered" evidence="5">
    <location>
        <begin position="515"/>
        <end position="565"/>
    </location>
</feature>
<organism evidence="7">
    <name type="scientific">Menopon gallinae</name>
    <name type="common">poultry shaft louse</name>
    <dbReference type="NCBI Taxonomy" id="328185"/>
    <lineage>
        <taxon>Eukaryota</taxon>
        <taxon>Metazoa</taxon>
        <taxon>Ecdysozoa</taxon>
        <taxon>Arthropoda</taxon>
        <taxon>Hexapoda</taxon>
        <taxon>Insecta</taxon>
        <taxon>Pterygota</taxon>
        <taxon>Neoptera</taxon>
        <taxon>Paraneoptera</taxon>
        <taxon>Psocodea</taxon>
        <taxon>Troctomorpha</taxon>
        <taxon>Phthiraptera</taxon>
        <taxon>Amblycera</taxon>
        <taxon>Menoponidae</taxon>
        <taxon>Menopon</taxon>
    </lineage>
</organism>
<evidence type="ECO:0000256" key="5">
    <source>
        <dbReference type="SAM" id="MobiDB-lite"/>
    </source>
</evidence>
<evidence type="ECO:0000256" key="3">
    <source>
        <dbReference type="ARBA" id="ARBA00023054"/>
    </source>
</evidence>
<dbReference type="Pfam" id="PF12325">
    <property type="entry name" value="TMF_TATA_bd"/>
    <property type="match status" value="1"/>
</dbReference>
<dbReference type="GO" id="GO:0005783">
    <property type="term" value="C:endoplasmic reticulum"/>
    <property type="evidence" value="ECO:0007669"/>
    <property type="project" value="TreeGrafter"/>
</dbReference>
<evidence type="ECO:0000256" key="2">
    <source>
        <dbReference type="ARBA" id="ARBA00023034"/>
    </source>
</evidence>
<name>A0AAW2HKR4_9NEOP</name>
<evidence type="ECO:0000313" key="7">
    <source>
        <dbReference type="EMBL" id="KAL0270443.1"/>
    </source>
</evidence>
<dbReference type="PANTHER" id="PTHR46515:SF1">
    <property type="entry name" value="TATA ELEMENT MODULATORY FACTOR"/>
    <property type="match status" value="1"/>
</dbReference>
<feature type="compositionally biased region" description="Polar residues" evidence="5">
    <location>
        <begin position="666"/>
        <end position="679"/>
    </location>
</feature>
<dbReference type="PANTHER" id="PTHR46515">
    <property type="entry name" value="TATA ELEMENT MODULATORY FACTOR TMF1"/>
    <property type="match status" value="1"/>
</dbReference>
<protein>
    <recommendedName>
        <fullName evidence="6">TATA element modulatory factor 1 TATA binding domain-containing protein</fullName>
    </recommendedName>
</protein>
<evidence type="ECO:0000259" key="6">
    <source>
        <dbReference type="Pfam" id="PF12325"/>
    </source>
</evidence>
<feature type="region of interest" description="Disordered" evidence="5">
    <location>
        <begin position="1135"/>
        <end position="1173"/>
    </location>
</feature>
<keyword evidence="3 4" id="KW-0175">Coiled coil</keyword>
<comment type="subcellular location">
    <subcellularLocation>
        <location evidence="1">Golgi apparatus</location>
    </subcellularLocation>
</comment>
<dbReference type="GO" id="GO:0005794">
    <property type="term" value="C:Golgi apparatus"/>
    <property type="evidence" value="ECO:0007669"/>
    <property type="project" value="UniProtKB-SubCell"/>
</dbReference>
<feature type="compositionally biased region" description="Polar residues" evidence="5">
    <location>
        <begin position="1155"/>
        <end position="1171"/>
    </location>
</feature>
<dbReference type="InterPro" id="IPR052602">
    <property type="entry name" value="Growth_transcription_reg"/>
</dbReference>
<dbReference type="EMBL" id="JARGDH010000004">
    <property type="protein sequence ID" value="KAL0270443.1"/>
    <property type="molecule type" value="Genomic_DNA"/>
</dbReference>
<feature type="coiled-coil region" evidence="4">
    <location>
        <begin position="1247"/>
        <end position="1298"/>
    </location>
</feature>
<feature type="compositionally biased region" description="Basic and acidic residues" evidence="5">
    <location>
        <begin position="1094"/>
        <end position="1114"/>
    </location>
</feature>
<dbReference type="Pfam" id="PF12329">
    <property type="entry name" value="TMF_DNA_bd"/>
    <property type="match status" value="1"/>
</dbReference>
<feature type="compositionally biased region" description="Polar residues" evidence="5">
    <location>
        <begin position="543"/>
        <end position="557"/>
    </location>
</feature>
<dbReference type="InterPro" id="IPR022091">
    <property type="entry name" value="TMF_TATA-bd"/>
</dbReference>
<gene>
    <name evidence="7" type="ORF">PYX00_007857</name>
</gene>
<evidence type="ECO:0000256" key="4">
    <source>
        <dbReference type="SAM" id="Coils"/>
    </source>
</evidence>
<feature type="region of interest" description="Disordered" evidence="5">
    <location>
        <begin position="28"/>
        <end position="57"/>
    </location>
</feature>
<feature type="region of interest" description="Disordered" evidence="5">
    <location>
        <begin position="1091"/>
        <end position="1114"/>
    </location>
</feature>
<proteinExistence type="predicted"/>
<feature type="compositionally biased region" description="Polar residues" evidence="5">
    <location>
        <begin position="42"/>
        <end position="54"/>
    </location>
</feature>